<gene>
    <name evidence="2" type="ORF">QBC37DRAFT_86605</name>
</gene>
<dbReference type="AlphaFoldDB" id="A0AAN6Y095"/>
<dbReference type="Proteomes" id="UP001301769">
    <property type="component" value="Unassembled WGS sequence"/>
</dbReference>
<protein>
    <submittedName>
        <fullName evidence="2">Uncharacterized protein</fullName>
    </submittedName>
</protein>
<evidence type="ECO:0000313" key="3">
    <source>
        <dbReference type="Proteomes" id="UP001301769"/>
    </source>
</evidence>
<organism evidence="2 3">
    <name type="scientific">Rhypophila decipiens</name>
    <dbReference type="NCBI Taxonomy" id="261697"/>
    <lineage>
        <taxon>Eukaryota</taxon>
        <taxon>Fungi</taxon>
        <taxon>Dikarya</taxon>
        <taxon>Ascomycota</taxon>
        <taxon>Pezizomycotina</taxon>
        <taxon>Sordariomycetes</taxon>
        <taxon>Sordariomycetidae</taxon>
        <taxon>Sordariales</taxon>
        <taxon>Naviculisporaceae</taxon>
        <taxon>Rhypophila</taxon>
    </lineage>
</organism>
<proteinExistence type="predicted"/>
<dbReference type="EMBL" id="MU858273">
    <property type="protein sequence ID" value="KAK4207797.1"/>
    <property type="molecule type" value="Genomic_DNA"/>
</dbReference>
<sequence length="332" mass="36932">MGFTDKNFGHEYGEILEDSKFAPSLEEAWKPDDPQTYSSALKAFEDRPQGILDSLDNDFESFLRETGYDETMENWSPGPPTNSVPPSSRPTGPDTEPTPNIPISSPGSQLQEHRTQISHWVPTANSLETRAGPLSSVINHGSSTDTNINYQNSSTEIQTNGALKDDQRQLMLLEQQRIWMEAAGKKKTIEEEARKTEQKMDVGKQIDPKQVMASASSNADSIPLAGNSAGLQNTQEMIMDWKLPRDGEIPQIEVTPDDIRKVRNQPRVQNIPDNMIPKLTLRLKTDAWVRNWWKTHLQGSSNTAVLGVNTSAPNPGLAAPVRAEEETSAWSR</sequence>
<comment type="caution">
    <text evidence="2">The sequence shown here is derived from an EMBL/GenBank/DDBJ whole genome shotgun (WGS) entry which is preliminary data.</text>
</comment>
<evidence type="ECO:0000256" key="1">
    <source>
        <dbReference type="SAM" id="MobiDB-lite"/>
    </source>
</evidence>
<keyword evidence="3" id="KW-1185">Reference proteome</keyword>
<name>A0AAN6Y095_9PEZI</name>
<feature type="compositionally biased region" description="Polar residues" evidence="1">
    <location>
        <begin position="97"/>
        <end position="110"/>
    </location>
</feature>
<feature type="region of interest" description="Disordered" evidence="1">
    <location>
        <begin position="311"/>
        <end position="332"/>
    </location>
</feature>
<feature type="region of interest" description="Disordered" evidence="1">
    <location>
        <begin position="70"/>
        <end position="114"/>
    </location>
</feature>
<reference evidence="2" key="2">
    <citation type="submission" date="2023-05" db="EMBL/GenBank/DDBJ databases">
        <authorList>
            <consortium name="Lawrence Berkeley National Laboratory"/>
            <person name="Steindorff A."/>
            <person name="Hensen N."/>
            <person name="Bonometti L."/>
            <person name="Westerberg I."/>
            <person name="Brannstrom I.O."/>
            <person name="Guillou S."/>
            <person name="Cros-Aarteil S."/>
            <person name="Calhoun S."/>
            <person name="Haridas S."/>
            <person name="Kuo A."/>
            <person name="Mondo S."/>
            <person name="Pangilinan J."/>
            <person name="Riley R."/>
            <person name="Labutti K."/>
            <person name="Andreopoulos B."/>
            <person name="Lipzen A."/>
            <person name="Chen C."/>
            <person name="Yanf M."/>
            <person name="Daum C."/>
            <person name="Ng V."/>
            <person name="Clum A."/>
            <person name="Ohm R."/>
            <person name="Martin F."/>
            <person name="Silar P."/>
            <person name="Natvig D."/>
            <person name="Lalanne C."/>
            <person name="Gautier V."/>
            <person name="Ament-Velasquez S.L."/>
            <person name="Kruys A."/>
            <person name="Hutchinson M.I."/>
            <person name="Powell A.J."/>
            <person name="Barry K."/>
            <person name="Miller A.N."/>
            <person name="Grigoriev I.V."/>
            <person name="Debuchy R."/>
            <person name="Gladieux P."/>
            <person name="Thoren M.H."/>
            <person name="Johannesson H."/>
        </authorList>
    </citation>
    <scope>NUCLEOTIDE SEQUENCE</scope>
    <source>
        <strain evidence="2">PSN293</strain>
    </source>
</reference>
<reference evidence="2" key="1">
    <citation type="journal article" date="2023" name="Mol. Phylogenet. Evol.">
        <title>Genome-scale phylogeny and comparative genomics of the fungal order Sordariales.</title>
        <authorList>
            <person name="Hensen N."/>
            <person name="Bonometti L."/>
            <person name="Westerberg I."/>
            <person name="Brannstrom I.O."/>
            <person name="Guillou S."/>
            <person name="Cros-Aarteil S."/>
            <person name="Calhoun S."/>
            <person name="Haridas S."/>
            <person name="Kuo A."/>
            <person name="Mondo S."/>
            <person name="Pangilinan J."/>
            <person name="Riley R."/>
            <person name="LaButti K."/>
            <person name="Andreopoulos B."/>
            <person name="Lipzen A."/>
            <person name="Chen C."/>
            <person name="Yan M."/>
            <person name="Daum C."/>
            <person name="Ng V."/>
            <person name="Clum A."/>
            <person name="Steindorff A."/>
            <person name="Ohm R.A."/>
            <person name="Martin F."/>
            <person name="Silar P."/>
            <person name="Natvig D.O."/>
            <person name="Lalanne C."/>
            <person name="Gautier V."/>
            <person name="Ament-Velasquez S.L."/>
            <person name="Kruys A."/>
            <person name="Hutchinson M.I."/>
            <person name="Powell A.J."/>
            <person name="Barry K."/>
            <person name="Miller A.N."/>
            <person name="Grigoriev I.V."/>
            <person name="Debuchy R."/>
            <person name="Gladieux P."/>
            <person name="Hiltunen Thoren M."/>
            <person name="Johannesson H."/>
        </authorList>
    </citation>
    <scope>NUCLEOTIDE SEQUENCE</scope>
    <source>
        <strain evidence="2">PSN293</strain>
    </source>
</reference>
<accession>A0AAN6Y095</accession>
<evidence type="ECO:0000313" key="2">
    <source>
        <dbReference type="EMBL" id="KAK4207797.1"/>
    </source>
</evidence>